<name>A0A6I6JYN3_9BACT</name>
<keyword evidence="2" id="KW-1185">Reference proteome</keyword>
<proteinExistence type="predicted"/>
<accession>A0A6I6JYN3</accession>
<dbReference type="EMBL" id="CP046401">
    <property type="protein sequence ID" value="QGY42774.1"/>
    <property type="molecule type" value="Genomic_DNA"/>
</dbReference>
<dbReference type="Gene3D" id="3.20.20.80">
    <property type="entry name" value="Glycosidases"/>
    <property type="match status" value="1"/>
</dbReference>
<evidence type="ECO:0000313" key="1">
    <source>
        <dbReference type="EMBL" id="QGY42774.1"/>
    </source>
</evidence>
<dbReference type="PROSITE" id="PS51257">
    <property type="entry name" value="PROKAR_LIPOPROTEIN"/>
    <property type="match status" value="1"/>
</dbReference>
<organism evidence="1 2">
    <name type="scientific">Maribellus comscasis</name>
    <dbReference type="NCBI Taxonomy" id="2681766"/>
    <lineage>
        <taxon>Bacteria</taxon>
        <taxon>Pseudomonadati</taxon>
        <taxon>Bacteroidota</taxon>
        <taxon>Bacteroidia</taxon>
        <taxon>Marinilabiliales</taxon>
        <taxon>Prolixibacteraceae</taxon>
        <taxon>Maribellus</taxon>
    </lineage>
</organism>
<sequence>MKQNIKATNFNFLCIFFCFQLILFSGCTKNKTEDFFPDRFAPQPLAGTDELGRTMPLNDSVGNPKLNRQVGIFYFLWQGDGTAEIHWDLSEIIPNHPEVLEDYDNPLWGLPVYHKGGRVGMYFWGKPIYGYYRGDDYWVHLRSMQLLTDAGVDFVVIDATNRPIYPAQSEALMRAMDAIREQGKNPPKIVYYTNTKSGETMQKVYDTYYKPEAPYYHPDCWYYLDGKPLIIGISAEAAGHDYQNFFTFRESQWPNESQKVNGWPWISFTRPQKVHLNKNGEAEIINVSVCQHPNPGAGMGGSAFYGNMDNWGRSYRNGSHGKPETDIFYGYNFQEQWDYALKQDVPFIFITGWNEWVAGRWDSKDGNPEHSWFCDQASPEYSRDIEPTRTAGLNDNYYMQMVANIRRYKGTAPFPKVSKQKTIKSFDDWENVFPVYTDYIGDTQARNHPGAESNPKKNYINKTGRNDFYLMKVTNDKKNIFFFVQTREDITAKSGSNWMNLYINCDRKANTGWSGYDFRIVNGNQLQEFKNKEWKTIVELRSQIEKDKMMYTIPLKKLGITHMPNLEFKWSDNMQDDIDPLDWYVNGDVAPGGRFNFIYTRK</sequence>
<dbReference type="RefSeq" id="WP_158863246.1">
    <property type="nucleotide sequence ID" value="NZ_CP046401.1"/>
</dbReference>
<dbReference type="AlphaFoldDB" id="A0A6I6JYN3"/>
<dbReference type="KEGG" id="mcos:GM418_03635"/>
<protein>
    <submittedName>
        <fullName evidence="1">Uncharacterized protein</fullName>
    </submittedName>
</protein>
<evidence type="ECO:0000313" key="2">
    <source>
        <dbReference type="Proteomes" id="UP000428260"/>
    </source>
</evidence>
<reference evidence="1 2" key="1">
    <citation type="submission" date="2019-11" db="EMBL/GenBank/DDBJ databases">
        <authorList>
            <person name="Zheng R.K."/>
            <person name="Sun C.M."/>
        </authorList>
    </citation>
    <scope>NUCLEOTIDE SEQUENCE [LARGE SCALE GENOMIC DNA]</scope>
    <source>
        <strain evidence="1 2">WC007</strain>
    </source>
</reference>
<gene>
    <name evidence="1" type="ORF">GM418_03635</name>
</gene>
<dbReference type="Proteomes" id="UP000428260">
    <property type="component" value="Chromosome"/>
</dbReference>